<accession>A0A2J0KX81</accession>
<gene>
    <name evidence="3" type="ORF">COS99_06805</name>
</gene>
<dbReference type="SMART" id="SM00028">
    <property type="entry name" value="TPR"/>
    <property type="match status" value="3"/>
</dbReference>
<dbReference type="PROSITE" id="PS50005">
    <property type="entry name" value="TPR"/>
    <property type="match status" value="1"/>
</dbReference>
<sequence length="283" mass="32619">MKKVYAIICVFLLTSVIQPEKLLAIGTFSGVSWEEEEKREFSYRQDRALNEIEDAFLKGDYLGAVKKCDDILYLSKRYRSRKNTQDKFYYFAGIAYLKLDNPAKAKLYLNNIIREGKRSDLAPDACLAFAEAYFLEENYDEAAKCLLEYTKTYPTNNSLPEAYLKLGQVYQKMGRWEESKFYFDRIKKDFPLSFEASLAPSTSSSNGENFFFSVQLGVFNNLDNAKKLKKDLEDKGYFPYIVEVKSEGETSYRLRVGKLKSKTEAESLASELKKKGFDTKVCP</sequence>
<reference evidence="3 4" key="1">
    <citation type="submission" date="2017-09" db="EMBL/GenBank/DDBJ databases">
        <title>Depth-based differentiation of microbial function through sediment-hosted aquifers and enrichment of novel symbionts in the deep terrestrial subsurface.</title>
        <authorList>
            <person name="Probst A.J."/>
            <person name="Ladd B."/>
            <person name="Jarett J.K."/>
            <person name="Geller-Mcgrath D.E."/>
            <person name="Sieber C.M."/>
            <person name="Emerson J.B."/>
            <person name="Anantharaman K."/>
            <person name="Thomas B.C."/>
            <person name="Malmstrom R."/>
            <person name="Stieglmeier M."/>
            <person name="Klingl A."/>
            <person name="Woyke T."/>
            <person name="Ryan C.M."/>
            <person name="Banfield J.F."/>
        </authorList>
    </citation>
    <scope>NUCLEOTIDE SEQUENCE [LARGE SCALE GENOMIC DNA]</scope>
    <source>
        <strain evidence="3">CG07_land_8_20_14_0_80_42_15</strain>
    </source>
</reference>
<protein>
    <recommendedName>
        <fullName evidence="2">SPOR domain-containing protein</fullName>
    </recommendedName>
</protein>
<evidence type="ECO:0000313" key="3">
    <source>
        <dbReference type="EMBL" id="PIU41040.1"/>
    </source>
</evidence>
<evidence type="ECO:0000313" key="4">
    <source>
        <dbReference type="Proteomes" id="UP000230052"/>
    </source>
</evidence>
<proteinExistence type="predicted"/>
<feature type="repeat" description="TPR" evidence="1">
    <location>
        <begin position="160"/>
        <end position="193"/>
    </location>
</feature>
<dbReference type="InterPro" id="IPR007730">
    <property type="entry name" value="SPOR-like_dom"/>
</dbReference>
<dbReference type="InterPro" id="IPR036680">
    <property type="entry name" value="SPOR-like_sf"/>
</dbReference>
<evidence type="ECO:0000259" key="2">
    <source>
        <dbReference type="PROSITE" id="PS51724"/>
    </source>
</evidence>
<evidence type="ECO:0000256" key="1">
    <source>
        <dbReference type="PROSITE-ProRule" id="PRU00339"/>
    </source>
</evidence>
<dbReference type="Gene3D" id="3.30.70.1070">
    <property type="entry name" value="Sporulation related repeat"/>
    <property type="match status" value="1"/>
</dbReference>
<dbReference type="SUPFAM" id="SSF48452">
    <property type="entry name" value="TPR-like"/>
    <property type="match status" value="1"/>
</dbReference>
<feature type="domain" description="SPOR" evidence="2">
    <location>
        <begin position="206"/>
        <end position="283"/>
    </location>
</feature>
<dbReference type="Gene3D" id="1.25.40.10">
    <property type="entry name" value="Tetratricopeptide repeat domain"/>
    <property type="match status" value="1"/>
</dbReference>
<dbReference type="GO" id="GO:0042834">
    <property type="term" value="F:peptidoglycan binding"/>
    <property type="evidence" value="ECO:0007669"/>
    <property type="project" value="InterPro"/>
</dbReference>
<dbReference type="Pfam" id="PF05036">
    <property type="entry name" value="SPOR"/>
    <property type="match status" value="1"/>
</dbReference>
<comment type="caution">
    <text evidence="3">The sequence shown here is derived from an EMBL/GenBank/DDBJ whole genome shotgun (WGS) entry which is preliminary data.</text>
</comment>
<keyword evidence="1" id="KW-0802">TPR repeat</keyword>
<dbReference type="Proteomes" id="UP000230052">
    <property type="component" value="Unassembled WGS sequence"/>
</dbReference>
<dbReference type="AlphaFoldDB" id="A0A2J0KX81"/>
<dbReference type="SUPFAM" id="SSF110997">
    <property type="entry name" value="Sporulation related repeat"/>
    <property type="match status" value="1"/>
</dbReference>
<dbReference type="Pfam" id="PF13174">
    <property type="entry name" value="TPR_6"/>
    <property type="match status" value="1"/>
</dbReference>
<organism evidence="3 4">
    <name type="scientific">Candidatus Aquitaenariimonas noxiae</name>
    <dbReference type="NCBI Taxonomy" id="1974741"/>
    <lineage>
        <taxon>Bacteria</taxon>
        <taxon>Pseudomonadati</taxon>
        <taxon>Candidatus Omnitrophota</taxon>
        <taxon>Candidatus Aquitaenariimonas</taxon>
    </lineage>
</organism>
<dbReference type="PROSITE" id="PS51724">
    <property type="entry name" value="SPOR"/>
    <property type="match status" value="1"/>
</dbReference>
<dbReference type="InterPro" id="IPR011990">
    <property type="entry name" value="TPR-like_helical_dom_sf"/>
</dbReference>
<dbReference type="InterPro" id="IPR019734">
    <property type="entry name" value="TPR_rpt"/>
</dbReference>
<dbReference type="EMBL" id="PEWV01000071">
    <property type="protein sequence ID" value="PIU41040.1"/>
    <property type="molecule type" value="Genomic_DNA"/>
</dbReference>
<name>A0A2J0KX81_9BACT</name>